<accession>A0A1A9Z2S9</accession>
<reference evidence="2" key="1">
    <citation type="submission" date="2014-03" db="EMBL/GenBank/DDBJ databases">
        <authorList>
            <person name="Aksoy S."/>
            <person name="Warren W."/>
            <person name="Wilson R.K."/>
        </authorList>
    </citation>
    <scope>NUCLEOTIDE SEQUENCE [LARGE SCALE GENOMIC DNA]</scope>
    <source>
        <strain evidence="2">IAEA</strain>
    </source>
</reference>
<organism evidence="1 2">
    <name type="scientific">Glossina pallidipes</name>
    <name type="common">Tsetse fly</name>
    <dbReference type="NCBI Taxonomy" id="7398"/>
    <lineage>
        <taxon>Eukaryota</taxon>
        <taxon>Metazoa</taxon>
        <taxon>Ecdysozoa</taxon>
        <taxon>Arthropoda</taxon>
        <taxon>Hexapoda</taxon>
        <taxon>Insecta</taxon>
        <taxon>Pterygota</taxon>
        <taxon>Neoptera</taxon>
        <taxon>Endopterygota</taxon>
        <taxon>Diptera</taxon>
        <taxon>Brachycera</taxon>
        <taxon>Muscomorpha</taxon>
        <taxon>Hippoboscoidea</taxon>
        <taxon>Glossinidae</taxon>
        <taxon>Glossina</taxon>
    </lineage>
</organism>
<dbReference type="AlphaFoldDB" id="A0A1A9Z2S9"/>
<evidence type="ECO:0000313" key="1">
    <source>
        <dbReference type="EnsemblMetazoa" id="GPAI002003-PA"/>
    </source>
</evidence>
<reference evidence="1" key="2">
    <citation type="submission" date="2020-05" db="UniProtKB">
        <authorList>
            <consortium name="EnsemblMetazoa"/>
        </authorList>
    </citation>
    <scope>IDENTIFICATION</scope>
    <source>
        <strain evidence="1">IAEA</strain>
    </source>
</reference>
<dbReference type="EnsemblMetazoa" id="GPAI002003-RA">
    <property type="protein sequence ID" value="GPAI002003-PA"/>
    <property type="gene ID" value="GPAI002003"/>
</dbReference>
<evidence type="ECO:0000313" key="2">
    <source>
        <dbReference type="Proteomes" id="UP000092445"/>
    </source>
</evidence>
<name>A0A1A9Z2S9_GLOPL</name>
<protein>
    <submittedName>
        <fullName evidence="1">Uncharacterized protein</fullName>
    </submittedName>
</protein>
<proteinExistence type="predicted"/>
<sequence>MSRVHCFYKQNICVQHDQTQSHFLSVVHLKSPISNKCIDSLSNYHSIVQNDIVNLSSVRSYFITLRGDVLTTRLRLHPQRGLEAKNLITKTVQLFKACFIEVLSQRYIFNVGMGSAAE</sequence>
<dbReference type="VEuPathDB" id="VectorBase:GPAI002003"/>
<keyword evidence="2" id="KW-1185">Reference proteome</keyword>
<dbReference type="Proteomes" id="UP000092445">
    <property type="component" value="Unassembled WGS sequence"/>
</dbReference>